<dbReference type="AlphaFoldDB" id="A0A5Q2RC56"/>
<dbReference type="KEGG" id="atq:GH723_04760"/>
<dbReference type="InterPro" id="IPR003390">
    <property type="entry name" value="DNA_integrity_scan_DisA_N"/>
</dbReference>
<dbReference type="RefSeq" id="WP_153758575.1">
    <property type="nucleotide sequence ID" value="NZ_CP045851.1"/>
</dbReference>
<dbReference type="EMBL" id="CP045851">
    <property type="protein sequence ID" value="QGG94469.1"/>
    <property type="molecule type" value="Genomic_DNA"/>
</dbReference>
<reference evidence="2 3" key="1">
    <citation type="submission" date="2019-11" db="EMBL/GenBank/DDBJ databases">
        <authorList>
            <person name="He Y."/>
        </authorList>
    </citation>
    <scope>NUCLEOTIDE SEQUENCE [LARGE SCALE GENOMIC DNA]</scope>
    <source>
        <strain evidence="2 3">SCSIO 58843</strain>
    </source>
</reference>
<evidence type="ECO:0000313" key="3">
    <source>
        <dbReference type="Proteomes" id="UP000334019"/>
    </source>
</evidence>
<gene>
    <name evidence="2" type="ORF">GH723_04760</name>
</gene>
<evidence type="ECO:0000259" key="1">
    <source>
        <dbReference type="Pfam" id="PF02457"/>
    </source>
</evidence>
<proteinExistence type="predicted"/>
<name>A0A5Q2RC56_9ACTN</name>
<dbReference type="Pfam" id="PF02457">
    <property type="entry name" value="DAC"/>
    <property type="match status" value="1"/>
</dbReference>
<accession>A0A5Q2RC56</accession>
<dbReference type="InterPro" id="IPR036888">
    <property type="entry name" value="DNA_integrity_DisA_N_sf"/>
</dbReference>
<feature type="domain" description="DAC" evidence="1">
    <location>
        <begin position="320"/>
        <end position="446"/>
    </location>
</feature>
<keyword evidence="3" id="KW-1185">Reference proteome</keyword>
<evidence type="ECO:0000313" key="2">
    <source>
        <dbReference type="EMBL" id="QGG94469.1"/>
    </source>
</evidence>
<dbReference type="Gene3D" id="3.40.1700.10">
    <property type="entry name" value="DNA integrity scanning protein, DisA, N-terminal domain"/>
    <property type="match status" value="1"/>
</dbReference>
<sequence length="461" mass="50349">MRWVRTSTVDHLPRDPVADAMAEALADVLATGTVELRYRPAGTPPEVALGPELASASGKGPDGWDLTVTVRLGDRRRHLLPSGSEPLAEVLAALPQVGIEVAETFRSLRREEQHHALPAPLRRAMRDSIAAGILTRYLDARTDGPVAEGLISETIEYLVELSSSRVESHDLTHGVVLTDVLEASPRIELRYPAHLRAAKRAPLLFDGQHSVLVVDERGRARTELQRHRFDRLHAEHERMRGRTAEMVESGSLVAHATATVGGIGFYLRTDRSIWTFVDGEPLLVRRGERWRAFPFELAASITRMIGDSPAAHEVVQAAFLISAQPRGAILAIVEDASELDGIVPTKDRYDLRDEIDPMAMRVETRLHHLIDSEELDERTIARLAVLDGATILDRDGRLIAYGAIVTSSESQYEGARTAAARTLSEHALVVLKVSVDGDITVFRDGKVVATLLAGVGGGPQG</sequence>
<dbReference type="Proteomes" id="UP000334019">
    <property type="component" value="Chromosome"/>
</dbReference>
<dbReference type="SUPFAM" id="SSF143597">
    <property type="entry name" value="YojJ-like"/>
    <property type="match status" value="1"/>
</dbReference>
<organism evidence="2 3">
    <name type="scientific">Actinomarinicola tropica</name>
    <dbReference type="NCBI Taxonomy" id="2789776"/>
    <lineage>
        <taxon>Bacteria</taxon>
        <taxon>Bacillati</taxon>
        <taxon>Actinomycetota</taxon>
        <taxon>Acidimicrobiia</taxon>
        <taxon>Acidimicrobiales</taxon>
        <taxon>Iamiaceae</taxon>
        <taxon>Actinomarinicola</taxon>
    </lineage>
</organism>
<protein>
    <recommendedName>
        <fullName evidence="1">DAC domain-containing protein</fullName>
    </recommendedName>
</protein>